<gene>
    <name evidence="1" type="ORF">LPJ66_003528</name>
</gene>
<protein>
    <submittedName>
        <fullName evidence="1">Uncharacterized protein</fullName>
    </submittedName>
</protein>
<sequence length="107" mass="11485">MSPSEMTPTYAVAAIGAISGSINLICIFAIGLVFSPLLDALDGYTFLLFAETNFIAMFFFFFLPETKGLYVADVVPVHSVGIRNVVSARYKIAVVSPEKDAIRTGSA</sequence>
<evidence type="ECO:0000313" key="1">
    <source>
        <dbReference type="EMBL" id="KAJ1897185.1"/>
    </source>
</evidence>
<comment type="caution">
    <text evidence="1">The sequence shown here is derived from an EMBL/GenBank/DDBJ whole genome shotgun (WGS) entry which is preliminary data.</text>
</comment>
<name>A0ACC1IP17_9FUNG</name>
<keyword evidence="2" id="KW-1185">Reference proteome</keyword>
<proteinExistence type="predicted"/>
<dbReference type="EMBL" id="JANBPG010000358">
    <property type="protein sequence ID" value="KAJ1897185.1"/>
    <property type="molecule type" value="Genomic_DNA"/>
</dbReference>
<accession>A0ACC1IP17</accession>
<organism evidence="1 2">
    <name type="scientific">Kickxella alabastrina</name>
    <dbReference type="NCBI Taxonomy" id="61397"/>
    <lineage>
        <taxon>Eukaryota</taxon>
        <taxon>Fungi</taxon>
        <taxon>Fungi incertae sedis</taxon>
        <taxon>Zoopagomycota</taxon>
        <taxon>Kickxellomycotina</taxon>
        <taxon>Kickxellomycetes</taxon>
        <taxon>Kickxellales</taxon>
        <taxon>Kickxellaceae</taxon>
        <taxon>Kickxella</taxon>
    </lineage>
</organism>
<evidence type="ECO:0000313" key="2">
    <source>
        <dbReference type="Proteomes" id="UP001150581"/>
    </source>
</evidence>
<reference evidence="1" key="1">
    <citation type="submission" date="2022-07" db="EMBL/GenBank/DDBJ databases">
        <title>Phylogenomic reconstructions and comparative analyses of Kickxellomycotina fungi.</title>
        <authorList>
            <person name="Reynolds N.K."/>
            <person name="Stajich J.E."/>
            <person name="Barry K."/>
            <person name="Grigoriev I.V."/>
            <person name="Crous P."/>
            <person name="Smith M.E."/>
        </authorList>
    </citation>
    <scope>NUCLEOTIDE SEQUENCE</scope>
    <source>
        <strain evidence="1">Benny 63K</strain>
    </source>
</reference>
<dbReference type="Proteomes" id="UP001150581">
    <property type="component" value="Unassembled WGS sequence"/>
</dbReference>